<dbReference type="STRING" id="658457.SAMN05216601_111143"/>
<evidence type="ECO:0000313" key="2">
    <source>
        <dbReference type="EMBL" id="SFP43858.1"/>
    </source>
</evidence>
<dbReference type="EMBL" id="FOWP01000011">
    <property type="protein sequence ID" value="SFP43858.1"/>
    <property type="molecule type" value="Genomic_DNA"/>
</dbReference>
<protein>
    <recommendedName>
        <fullName evidence="4">DUF2845 domain-containing protein</fullName>
    </recommendedName>
</protein>
<keyword evidence="1" id="KW-0732">Signal</keyword>
<evidence type="ECO:0008006" key="4">
    <source>
        <dbReference type="Google" id="ProtNLM"/>
    </source>
</evidence>
<dbReference type="Proteomes" id="UP000182400">
    <property type="component" value="Unassembled WGS sequence"/>
</dbReference>
<evidence type="ECO:0000313" key="3">
    <source>
        <dbReference type="Proteomes" id="UP000182400"/>
    </source>
</evidence>
<dbReference type="InterPro" id="IPR021268">
    <property type="entry name" value="DUF2845"/>
</dbReference>
<reference evidence="2 3" key="1">
    <citation type="submission" date="2016-10" db="EMBL/GenBank/DDBJ databases">
        <authorList>
            <person name="de Groot N.N."/>
        </authorList>
    </citation>
    <scope>NUCLEOTIDE SEQUENCE [LARGE SCALE GENOMIC DNA]</scope>
    <source>
        <strain evidence="2 3">CCUG 59231</strain>
    </source>
</reference>
<dbReference type="RefSeq" id="WP_074940928.1">
    <property type="nucleotide sequence ID" value="NZ_FOWP01000011.1"/>
</dbReference>
<dbReference type="OrthoDB" id="8906462at2"/>
<evidence type="ECO:0000256" key="1">
    <source>
        <dbReference type="SAM" id="SignalP"/>
    </source>
</evidence>
<name>A0A1I5QC26_9GAMM</name>
<proteinExistence type="predicted"/>
<gene>
    <name evidence="2" type="ORF">SAMN05216601_111143</name>
</gene>
<dbReference type="AlphaFoldDB" id="A0A1I5QC26"/>
<feature type="signal peptide" evidence="1">
    <location>
        <begin position="1"/>
        <end position="19"/>
    </location>
</feature>
<feature type="chain" id="PRO_5010322338" description="DUF2845 domain-containing protein" evidence="1">
    <location>
        <begin position="20"/>
        <end position="100"/>
    </location>
</feature>
<sequence length="100" mass="11334">MHKFRYLLPLLCLPLIAEASSTYRCGSAMVSTTAPTAEVQSKCGEPSSRDFLGYKEVVDRYGFRNEVSVEEWVYGPKSGMYHFLRFEGGRLTEIRSKRGS</sequence>
<accession>A0A1I5QC26</accession>
<organism evidence="2 3">
    <name type="scientific">Ectopseudomonas composti</name>
    <dbReference type="NCBI Taxonomy" id="658457"/>
    <lineage>
        <taxon>Bacteria</taxon>
        <taxon>Pseudomonadati</taxon>
        <taxon>Pseudomonadota</taxon>
        <taxon>Gammaproteobacteria</taxon>
        <taxon>Pseudomonadales</taxon>
        <taxon>Pseudomonadaceae</taxon>
        <taxon>Ectopseudomonas</taxon>
    </lineage>
</organism>
<dbReference type="Pfam" id="PF11006">
    <property type="entry name" value="DUF2845"/>
    <property type="match status" value="1"/>
</dbReference>